<dbReference type="PANTHER" id="PTHR33693">
    <property type="entry name" value="TYPE-5 URACIL-DNA GLYCOSYLASE"/>
    <property type="match status" value="1"/>
</dbReference>
<keyword evidence="3" id="KW-0227">DNA damage</keyword>
<dbReference type="GO" id="GO:0046872">
    <property type="term" value="F:metal ion binding"/>
    <property type="evidence" value="ECO:0007669"/>
    <property type="project" value="UniProtKB-KW"/>
</dbReference>
<evidence type="ECO:0000256" key="7">
    <source>
        <dbReference type="ARBA" id="ARBA00023204"/>
    </source>
</evidence>
<dbReference type="AlphaFoldDB" id="A0A538TU65"/>
<dbReference type="PANTHER" id="PTHR33693:SF3">
    <property type="entry name" value="TYPE-5 URACIL-DNA GLYCOSYLASE"/>
    <property type="match status" value="1"/>
</dbReference>
<feature type="domain" description="Uracil-DNA glycosylase-like" evidence="10">
    <location>
        <begin position="67"/>
        <end position="238"/>
    </location>
</feature>
<keyword evidence="1" id="KW-0004">4Fe-4S</keyword>
<evidence type="ECO:0000256" key="5">
    <source>
        <dbReference type="ARBA" id="ARBA00023004"/>
    </source>
</evidence>
<accession>A0A538TU65</accession>
<dbReference type="GO" id="GO:0051539">
    <property type="term" value="F:4 iron, 4 sulfur cluster binding"/>
    <property type="evidence" value="ECO:0007669"/>
    <property type="project" value="UniProtKB-KW"/>
</dbReference>
<dbReference type="GO" id="GO:0004844">
    <property type="term" value="F:uracil DNA N-glycosylase activity"/>
    <property type="evidence" value="ECO:0007669"/>
    <property type="project" value="InterPro"/>
</dbReference>
<keyword evidence="6" id="KW-0411">Iron-sulfur</keyword>
<dbReference type="SMART" id="SM00987">
    <property type="entry name" value="UreE_C"/>
    <property type="match status" value="1"/>
</dbReference>
<evidence type="ECO:0000313" key="12">
    <source>
        <dbReference type="Proteomes" id="UP000316609"/>
    </source>
</evidence>
<dbReference type="EMBL" id="VBOY01000048">
    <property type="protein sequence ID" value="TMQ67138.1"/>
    <property type="molecule type" value="Genomic_DNA"/>
</dbReference>
<comment type="similarity">
    <text evidence="8">Belongs to the uracil-DNA glycosylase (UDG) superfamily. Type 5 (UDGb) family.</text>
</comment>
<dbReference type="SUPFAM" id="SSF52141">
    <property type="entry name" value="Uracil-DNA glycosylase-like"/>
    <property type="match status" value="1"/>
</dbReference>
<sequence length="248" mass="27321">MARSPGPTVAAAPAARSARGAPRSLAAVQRAVVACAACPRLRRHCERIAHEKKRAFRDQVYWGLPVPSFGDPRARMLVVGLAPAAHGGNRTGRMFTGDSSGSWLYEALHRFGFSNQPDSTGRGDGLRLNDCYVTAAARCAPPANRPTPAELERCRPFLEAELRLLPRVRLVVALGRIGHEAWLRAAGWWSLPARQRPRFAHGAETRLPDGTILMCSYHPSRQNTNTGRLDRAMWHDVFRRARALLGPP</sequence>
<dbReference type="InterPro" id="IPR036895">
    <property type="entry name" value="Uracil-DNA_glycosylase-like_sf"/>
</dbReference>
<evidence type="ECO:0000256" key="8">
    <source>
        <dbReference type="ARBA" id="ARBA00023779"/>
    </source>
</evidence>
<dbReference type="GO" id="GO:0033958">
    <property type="term" value="F:DNA-deoxyinosine glycosylase activity"/>
    <property type="evidence" value="ECO:0007669"/>
    <property type="project" value="InterPro"/>
</dbReference>
<keyword evidence="5" id="KW-0408">Iron</keyword>
<dbReference type="InterPro" id="IPR044147">
    <property type="entry name" value="UdgB-like"/>
</dbReference>
<evidence type="ECO:0000256" key="4">
    <source>
        <dbReference type="ARBA" id="ARBA00022801"/>
    </source>
</evidence>
<name>A0A538TU65_UNCEI</name>
<evidence type="ECO:0000256" key="2">
    <source>
        <dbReference type="ARBA" id="ARBA00022723"/>
    </source>
</evidence>
<keyword evidence="4" id="KW-0378">Hydrolase</keyword>
<organism evidence="11 12">
    <name type="scientific">Eiseniibacteriota bacterium</name>
    <dbReference type="NCBI Taxonomy" id="2212470"/>
    <lineage>
        <taxon>Bacteria</taxon>
        <taxon>Candidatus Eiseniibacteriota</taxon>
    </lineage>
</organism>
<dbReference type="Gene3D" id="3.40.470.10">
    <property type="entry name" value="Uracil-DNA glycosylase-like domain"/>
    <property type="match status" value="1"/>
</dbReference>
<protein>
    <recommendedName>
        <fullName evidence="9">Type-5 uracil-DNA glycosylase</fullName>
    </recommendedName>
</protein>
<evidence type="ECO:0000256" key="9">
    <source>
        <dbReference type="ARBA" id="ARBA00023887"/>
    </source>
</evidence>
<reference evidence="11 12" key="1">
    <citation type="journal article" date="2019" name="Nat. Microbiol.">
        <title>Mediterranean grassland soil C-N compound turnover is dependent on rainfall and depth, and is mediated by genomically divergent microorganisms.</title>
        <authorList>
            <person name="Diamond S."/>
            <person name="Andeer P.F."/>
            <person name="Li Z."/>
            <person name="Crits-Christoph A."/>
            <person name="Burstein D."/>
            <person name="Anantharaman K."/>
            <person name="Lane K.R."/>
            <person name="Thomas B.C."/>
            <person name="Pan C."/>
            <person name="Northen T.R."/>
            <person name="Banfield J.F."/>
        </authorList>
    </citation>
    <scope>NUCLEOTIDE SEQUENCE [LARGE SCALE GENOMIC DNA]</scope>
    <source>
        <strain evidence="11">WS_8</strain>
    </source>
</reference>
<dbReference type="InterPro" id="IPR005122">
    <property type="entry name" value="Uracil-DNA_glycosylase-like"/>
</dbReference>
<dbReference type="InterPro" id="IPR051536">
    <property type="entry name" value="UDG_Type-4/5"/>
</dbReference>
<evidence type="ECO:0000259" key="10">
    <source>
        <dbReference type="SMART" id="SM00986"/>
    </source>
</evidence>
<comment type="caution">
    <text evidence="11">The sequence shown here is derived from an EMBL/GenBank/DDBJ whole genome shotgun (WGS) entry which is preliminary data.</text>
</comment>
<keyword evidence="7" id="KW-0234">DNA repair</keyword>
<gene>
    <name evidence="11" type="ORF">E6K78_05615</name>
</gene>
<evidence type="ECO:0000256" key="1">
    <source>
        <dbReference type="ARBA" id="ARBA00022485"/>
    </source>
</evidence>
<dbReference type="SMART" id="SM00986">
    <property type="entry name" value="UDG"/>
    <property type="match status" value="1"/>
</dbReference>
<evidence type="ECO:0000256" key="6">
    <source>
        <dbReference type="ARBA" id="ARBA00023014"/>
    </source>
</evidence>
<evidence type="ECO:0000256" key="3">
    <source>
        <dbReference type="ARBA" id="ARBA00022763"/>
    </source>
</evidence>
<proteinExistence type="inferred from homology"/>
<keyword evidence="2" id="KW-0479">Metal-binding</keyword>
<dbReference type="CDD" id="cd10031">
    <property type="entry name" value="UDG-F5_TTUDGB_like"/>
    <property type="match status" value="1"/>
</dbReference>
<dbReference type="GO" id="GO:0006284">
    <property type="term" value="P:base-excision repair"/>
    <property type="evidence" value="ECO:0007669"/>
    <property type="project" value="InterPro"/>
</dbReference>
<evidence type="ECO:0000313" key="11">
    <source>
        <dbReference type="EMBL" id="TMQ67138.1"/>
    </source>
</evidence>
<dbReference type="Pfam" id="PF03167">
    <property type="entry name" value="UDG"/>
    <property type="match status" value="1"/>
</dbReference>
<dbReference type="Proteomes" id="UP000316609">
    <property type="component" value="Unassembled WGS sequence"/>
</dbReference>